<evidence type="ECO:0000256" key="1">
    <source>
        <dbReference type="SAM" id="Phobius"/>
    </source>
</evidence>
<keyword evidence="3" id="KW-1185">Reference proteome</keyword>
<keyword evidence="1" id="KW-0812">Transmembrane</keyword>
<keyword evidence="1" id="KW-0472">Membrane</keyword>
<protein>
    <submittedName>
        <fullName evidence="2">Branched-chain amino acid transport protein, AzlD family</fullName>
    </submittedName>
</protein>
<evidence type="ECO:0000313" key="3">
    <source>
        <dbReference type="Proteomes" id="UP000201169"/>
    </source>
</evidence>
<reference evidence="2 3" key="1">
    <citation type="submission" date="2017-07" db="EMBL/GenBank/DDBJ databases">
        <title>Analysis of two Campylobacter avium genomes and identification of a novel hippuricase gene.</title>
        <authorList>
            <person name="Miller W.G."/>
            <person name="Chapman M.H."/>
            <person name="Yee E."/>
            <person name="Revez J."/>
            <person name="Bono J.L."/>
            <person name="Rossi M."/>
        </authorList>
    </citation>
    <scope>NUCLEOTIDE SEQUENCE [LARGE SCALE GENOMIC DNA]</scope>
    <source>
        <strain evidence="2 3">LMG 24591</strain>
    </source>
</reference>
<dbReference type="KEGG" id="cavi:CAV_0925"/>
<sequence>MQDSFILALFVGFLATYSSRFLPFLLFKSKVEGKNLLILQKNMPLAIMIILVFYTFYTYEISNLKELFILLVSCAFVLFLHIKFKSALLSIVLGILLYMLLLRVF</sequence>
<dbReference type="EMBL" id="CP022347">
    <property type="protein sequence ID" value="ASQ30586.1"/>
    <property type="molecule type" value="Genomic_DNA"/>
</dbReference>
<dbReference type="AlphaFoldDB" id="A0A222MYC2"/>
<proteinExistence type="predicted"/>
<feature type="transmembrane region" description="Helical" evidence="1">
    <location>
        <begin position="42"/>
        <end position="59"/>
    </location>
</feature>
<dbReference type="RefSeq" id="WP_094325340.1">
    <property type="nucleotide sequence ID" value="NZ_CP022347.1"/>
</dbReference>
<dbReference type="InterPro" id="IPR008407">
    <property type="entry name" value="Brnchd-chn_aa_trnsp_AzlD"/>
</dbReference>
<gene>
    <name evidence="2" type="ORF">CAV_0925</name>
</gene>
<name>A0A222MYC2_9BACT</name>
<organism evidence="2 3">
    <name type="scientific">Campylobacter avium LMG 24591</name>
    <dbReference type="NCBI Taxonomy" id="522484"/>
    <lineage>
        <taxon>Bacteria</taxon>
        <taxon>Pseudomonadati</taxon>
        <taxon>Campylobacterota</taxon>
        <taxon>Epsilonproteobacteria</taxon>
        <taxon>Campylobacterales</taxon>
        <taxon>Campylobacteraceae</taxon>
        <taxon>Campylobacter</taxon>
    </lineage>
</organism>
<feature type="transmembrane region" description="Helical" evidence="1">
    <location>
        <begin position="88"/>
        <end position="104"/>
    </location>
</feature>
<dbReference type="Proteomes" id="UP000201169">
    <property type="component" value="Chromosome"/>
</dbReference>
<accession>A0A222MYC2</accession>
<keyword evidence="1" id="KW-1133">Transmembrane helix</keyword>
<dbReference type="Pfam" id="PF05437">
    <property type="entry name" value="AzlD"/>
    <property type="match status" value="1"/>
</dbReference>
<dbReference type="PIRSF" id="PIRSF003203">
    <property type="entry name" value="AzlD"/>
    <property type="match status" value="1"/>
</dbReference>
<evidence type="ECO:0000313" key="2">
    <source>
        <dbReference type="EMBL" id="ASQ30586.1"/>
    </source>
</evidence>
<dbReference type="OrthoDB" id="5347742at2"/>